<protein>
    <submittedName>
        <fullName evidence="2">Uncharacterized protein</fullName>
    </submittedName>
</protein>
<keyword evidence="3" id="KW-1185">Reference proteome</keyword>
<feature type="transmembrane region" description="Helical" evidence="1">
    <location>
        <begin position="42"/>
        <end position="65"/>
    </location>
</feature>
<dbReference type="AlphaFoldDB" id="A0A1B0BJP9"/>
<keyword evidence="1" id="KW-0812">Transmembrane</keyword>
<evidence type="ECO:0000313" key="2">
    <source>
        <dbReference type="EnsemblMetazoa" id="GPPI032275-PA"/>
    </source>
</evidence>
<dbReference type="EMBL" id="JXJN01015486">
    <property type="status" value="NOT_ANNOTATED_CDS"/>
    <property type="molecule type" value="Genomic_DNA"/>
</dbReference>
<reference evidence="2" key="2">
    <citation type="submission" date="2020-05" db="UniProtKB">
        <authorList>
            <consortium name="EnsemblMetazoa"/>
        </authorList>
    </citation>
    <scope>IDENTIFICATION</scope>
    <source>
        <strain evidence="2">IAEA</strain>
    </source>
</reference>
<sequence length="76" mass="8696">MLNNELSVGYPTILTLFARTAPLERHPIHYCNSNGAREAPLLFLIIFMGVLLLSYLPHFISIFYFKLSAQLDTVLR</sequence>
<evidence type="ECO:0000256" key="1">
    <source>
        <dbReference type="SAM" id="Phobius"/>
    </source>
</evidence>
<evidence type="ECO:0000313" key="3">
    <source>
        <dbReference type="Proteomes" id="UP000092460"/>
    </source>
</evidence>
<dbReference type="EMBL" id="JXJN01015487">
    <property type="status" value="NOT_ANNOTATED_CDS"/>
    <property type="molecule type" value="Genomic_DNA"/>
</dbReference>
<reference evidence="3" key="1">
    <citation type="submission" date="2015-01" db="EMBL/GenBank/DDBJ databases">
        <authorList>
            <person name="Aksoy S."/>
            <person name="Warren W."/>
            <person name="Wilson R.K."/>
        </authorList>
    </citation>
    <scope>NUCLEOTIDE SEQUENCE [LARGE SCALE GENOMIC DNA]</scope>
    <source>
        <strain evidence="3">IAEA</strain>
    </source>
</reference>
<proteinExistence type="predicted"/>
<dbReference type="VEuPathDB" id="VectorBase:GPPI032275"/>
<dbReference type="EnsemblMetazoa" id="GPPI032275-RA">
    <property type="protein sequence ID" value="GPPI032275-PA"/>
    <property type="gene ID" value="GPPI032275"/>
</dbReference>
<organism evidence="2 3">
    <name type="scientific">Glossina palpalis gambiensis</name>
    <dbReference type="NCBI Taxonomy" id="67801"/>
    <lineage>
        <taxon>Eukaryota</taxon>
        <taxon>Metazoa</taxon>
        <taxon>Ecdysozoa</taxon>
        <taxon>Arthropoda</taxon>
        <taxon>Hexapoda</taxon>
        <taxon>Insecta</taxon>
        <taxon>Pterygota</taxon>
        <taxon>Neoptera</taxon>
        <taxon>Endopterygota</taxon>
        <taxon>Diptera</taxon>
        <taxon>Brachycera</taxon>
        <taxon>Muscomorpha</taxon>
        <taxon>Hippoboscoidea</taxon>
        <taxon>Glossinidae</taxon>
        <taxon>Glossina</taxon>
    </lineage>
</organism>
<keyword evidence="1" id="KW-1133">Transmembrane helix</keyword>
<accession>A0A1B0BJP9</accession>
<name>A0A1B0BJP9_9MUSC</name>
<keyword evidence="1" id="KW-0472">Membrane</keyword>
<dbReference type="Proteomes" id="UP000092460">
    <property type="component" value="Unassembled WGS sequence"/>
</dbReference>